<protein>
    <submittedName>
        <fullName evidence="2">Uncharacterized protein</fullName>
    </submittedName>
</protein>
<dbReference type="Proteomes" id="UP000887577">
    <property type="component" value="Unplaced"/>
</dbReference>
<accession>A0A914Z192</accession>
<reference evidence="2" key="1">
    <citation type="submission" date="2022-11" db="UniProtKB">
        <authorList>
            <consortium name="WormBaseParasite"/>
        </authorList>
    </citation>
    <scope>IDENTIFICATION</scope>
</reference>
<keyword evidence="1" id="KW-1185">Reference proteome</keyword>
<sequence>MYTADAKWSPKKDVKYNDLTGRRVRRITFYKPTCRVELSNGQAITANYTELVVVLQDLQPDDHVLIISGMARFQMDRNFLEGKFNDFARFWKDHKSISISGNWCSNPLTSFISTLPKESRLLKMQNFTIHVAGRLHWLLPQGGSHLQYLEQLL</sequence>
<organism evidence="1 2">
    <name type="scientific">Panagrolaimus superbus</name>
    <dbReference type="NCBI Taxonomy" id="310955"/>
    <lineage>
        <taxon>Eukaryota</taxon>
        <taxon>Metazoa</taxon>
        <taxon>Ecdysozoa</taxon>
        <taxon>Nematoda</taxon>
        <taxon>Chromadorea</taxon>
        <taxon>Rhabditida</taxon>
        <taxon>Tylenchina</taxon>
        <taxon>Panagrolaimomorpha</taxon>
        <taxon>Panagrolaimoidea</taxon>
        <taxon>Panagrolaimidae</taxon>
        <taxon>Panagrolaimus</taxon>
    </lineage>
</organism>
<name>A0A914Z192_9BILA</name>
<dbReference type="WBParaSite" id="PSU_v2.g6131.t1">
    <property type="protein sequence ID" value="PSU_v2.g6131.t1"/>
    <property type="gene ID" value="PSU_v2.g6131"/>
</dbReference>
<evidence type="ECO:0000313" key="2">
    <source>
        <dbReference type="WBParaSite" id="PSU_v2.g6131.t1"/>
    </source>
</evidence>
<dbReference type="AlphaFoldDB" id="A0A914Z192"/>
<proteinExistence type="predicted"/>
<evidence type="ECO:0000313" key="1">
    <source>
        <dbReference type="Proteomes" id="UP000887577"/>
    </source>
</evidence>